<evidence type="ECO:0000259" key="6">
    <source>
        <dbReference type="PROSITE" id="PS50305"/>
    </source>
</evidence>
<evidence type="ECO:0000313" key="7">
    <source>
        <dbReference type="EMBL" id="KAL1587069.1"/>
    </source>
</evidence>
<evidence type="ECO:0000256" key="4">
    <source>
        <dbReference type="PROSITE-ProRule" id="PRU00236"/>
    </source>
</evidence>
<dbReference type="Gene3D" id="3.40.50.1220">
    <property type="entry name" value="TPP-binding domain"/>
    <property type="match status" value="1"/>
</dbReference>
<feature type="region of interest" description="Disordered" evidence="5">
    <location>
        <begin position="1"/>
        <end position="116"/>
    </location>
</feature>
<feature type="active site" description="Proton acceptor" evidence="4">
    <location>
        <position position="266"/>
    </location>
</feature>
<proteinExistence type="inferred from homology"/>
<feature type="compositionally biased region" description="Low complexity" evidence="5">
    <location>
        <begin position="586"/>
        <end position="601"/>
    </location>
</feature>
<evidence type="ECO:0000313" key="8">
    <source>
        <dbReference type="Proteomes" id="UP000803884"/>
    </source>
</evidence>
<dbReference type="SUPFAM" id="SSF52467">
    <property type="entry name" value="DHS-like NAD/FAD-binding domain"/>
    <property type="match status" value="1"/>
</dbReference>
<feature type="compositionally biased region" description="Polar residues" evidence="5">
    <location>
        <begin position="687"/>
        <end position="697"/>
    </location>
</feature>
<feature type="domain" description="Deacetylase sirtuin-type" evidence="6">
    <location>
        <begin position="114"/>
        <end position="433"/>
    </location>
</feature>
<keyword evidence="4" id="KW-0479">Metal-binding</keyword>
<feature type="compositionally biased region" description="Low complexity" evidence="5">
    <location>
        <begin position="547"/>
        <end position="559"/>
    </location>
</feature>
<protein>
    <recommendedName>
        <fullName evidence="6">Deacetylase sirtuin-type domain-containing protein</fullName>
    </recommendedName>
</protein>
<dbReference type="InterPro" id="IPR026591">
    <property type="entry name" value="Sirtuin_cat_small_dom_sf"/>
</dbReference>
<evidence type="ECO:0000256" key="3">
    <source>
        <dbReference type="ARBA" id="ARBA00023027"/>
    </source>
</evidence>
<dbReference type="PANTHER" id="PTHR47651">
    <property type="entry name" value="NAD-DEPENDENT HISTONE DEACETYLASE HST4"/>
    <property type="match status" value="1"/>
</dbReference>
<feature type="compositionally biased region" description="Low complexity" evidence="5">
    <location>
        <begin position="566"/>
        <end position="576"/>
    </location>
</feature>
<dbReference type="GeneID" id="96005600"/>
<dbReference type="EMBL" id="JAAQHG020000012">
    <property type="protein sequence ID" value="KAL1587069.1"/>
    <property type="molecule type" value="Genomic_DNA"/>
</dbReference>
<dbReference type="PANTHER" id="PTHR47651:SF17">
    <property type="entry name" value="DEACETYLASE SIRTUIN-TYPE DOMAIN-CONTAINING PROTEIN"/>
    <property type="match status" value="1"/>
</dbReference>
<dbReference type="Gene3D" id="3.30.1600.10">
    <property type="entry name" value="SIR2/SIRT2 'Small Domain"/>
    <property type="match status" value="1"/>
</dbReference>
<feature type="binding site" evidence="4">
    <location>
        <position position="296"/>
    </location>
    <ligand>
        <name>Zn(2+)</name>
        <dbReference type="ChEBI" id="CHEBI:29105"/>
    </ligand>
</feature>
<keyword evidence="2" id="KW-0808">Transferase</keyword>
<feature type="compositionally biased region" description="Polar residues" evidence="5">
    <location>
        <begin position="657"/>
        <end position="673"/>
    </location>
</feature>
<dbReference type="GO" id="GO:0046872">
    <property type="term" value="F:metal ion binding"/>
    <property type="evidence" value="ECO:0007669"/>
    <property type="project" value="UniProtKB-KW"/>
</dbReference>
<dbReference type="GO" id="GO:0016740">
    <property type="term" value="F:transferase activity"/>
    <property type="evidence" value="ECO:0007669"/>
    <property type="project" value="UniProtKB-KW"/>
</dbReference>
<feature type="binding site" evidence="4">
    <location>
        <position position="277"/>
    </location>
    <ligand>
        <name>Zn(2+)</name>
        <dbReference type="ChEBI" id="CHEBI:29105"/>
    </ligand>
</feature>
<feature type="compositionally biased region" description="Low complexity" evidence="5">
    <location>
        <begin position="7"/>
        <end position="29"/>
    </location>
</feature>
<dbReference type="GO" id="GO:0070403">
    <property type="term" value="F:NAD+ binding"/>
    <property type="evidence" value="ECO:0007669"/>
    <property type="project" value="InterPro"/>
</dbReference>
<gene>
    <name evidence="7" type="ORF">WHR41_04156</name>
</gene>
<dbReference type="InterPro" id="IPR003000">
    <property type="entry name" value="Sirtuin"/>
</dbReference>
<feature type="compositionally biased region" description="Basic and acidic residues" evidence="5">
    <location>
        <begin position="103"/>
        <end position="116"/>
    </location>
</feature>
<dbReference type="AlphaFoldDB" id="A0AB34KQ46"/>
<reference evidence="7 8" key="1">
    <citation type="journal article" date="2020" name="Microbiol. Resour. Announc.">
        <title>Draft Genome Sequence of a Cladosporium Species Isolated from the Mesophotic Ascidian Didemnum maculosum.</title>
        <authorList>
            <person name="Gioti A."/>
            <person name="Siaperas R."/>
            <person name="Nikolaivits E."/>
            <person name="Le Goff G."/>
            <person name="Ouazzani J."/>
            <person name="Kotoulas G."/>
            <person name="Topakas E."/>
        </authorList>
    </citation>
    <scope>NUCLEOTIDE SEQUENCE [LARGE SCALE GENOMIC DNA]</scope>
    <source>
        <strain evidence="7 8">TM138-S3</strain>
    </source>
</reference>
<dbReference type="InterPro" id="IPR026590">
    <property type="entry name" value="Ssirtuin_cat_dom"/>
</dbReference>
<accession>A0AB34KQ46</accession>
<feature type="region of interest" description="Disordered" evidence="5">
    <location>
        <begin position="463"/>
        <end position="697"/>
    </location>
</feature>
<organism evidence="7 8">
    <name type="scientific">Cladosporium halotolerans</name>
    <dbReference type="NCBI Taxonomy" id="1052096"/>
    <lineage>
        <taxon>Eukaryota</taxon>
        <taxon>Fungi</taxon>
        <taxon>Dikarya</taxon>
        <taxon>Ascomycota</taxon>
        <taxon>Pezizomycotina</taxon>
        <taxon>Dothideomycetes</taxon>
        <taxon>Dothideomycetidae</taxon>
        <taxon>Cladosporiales</taxon>
        <taxon>Cladosporiaceae</taxon>
        <taxon>Cladosporium</taxon>
    </lineage>
</organism>
<dbReference type="Pfam" id="PF02146">
    <property type="entry name" value="SIR2"/>
    <property type="match status" value="1"/>
</dbReference>
<keyword evidence="4" id="KW-0862">Zinc</keyword>
<feature type="compositionally biased region" description="Polar residues" evidence="5">
    <location>
        <begin position="470"/>
        <end position="484"/>
    </location>
</feature>
<comment type="caution">
    <text evidence="7">The sequence shown here is derived from an EMBL/GenBank/DDBJ whole genome shotgun (WGS) entry which is preliminary data.</text>
</comment>
<dbReference type="PROSITE" id="PS50305">
    <property type="entry name" value="SIRTUIN"/>
    <property type="match status" value="1"/>
</dbReference>
<keyword evidence="8" id="KW-1185">Reference proteome</keyword>
<feature type="binding site" evidence="4">
    <location>
        <position position="274"/>
    </location>
    <ligand>
        <name>Zn(2+)</name>
        <dbReference type="ChEBI" id="CHEBI:29105"/>
    </ligand>
</feature>
<dbReference type="Proteomes" id="UP000803884">
    <property type="component" value="Unassembled WGS sequence"/>
</dbReference>
<evidence type="ECO:0000256" key="2">
    <source>
        <dbReference type="ARBA" id="ARBA00022679"/>
    </source>
</evidence>
<sequence>MDLDGDSSLLSSELSSLSTSRESSPLSSLGRRTPSPPPGLHLSTAVRTMYTKPGSAPRADPNLPTPPPSQENSQSGSPAPDGVDSSMLSDKDGPPPAKRRRVGPKDRTTRSLDLRHERVQAAEQSQFDDMLHALHKRQKIVVIAGAGISVSAGIPDFRSSTGLFNSLKAEHKLKGSGKDLFDASVYRDATSTSSFHTMVSSMSRMTKGAKPTTFHHMLATLAQEGRLLRLYSQNVDGIDTSLEPLKTRIPLEKDENGKWPKTVQLHGGLDKMVCSKCSELSDFDADLFDGPIAPICGNCETVNDIRTNHQGKRSHGVGRLRPRMVLYNEHNPDDEAIGKVASEDIRRRPDAVIVVGTTLKVPGVQRIAREMCNVVRNRKDGMAMWINNDPPPSGPQFSDCWDLIVRGPADAVANHAAMRRWDDPTNAAELDNISDEEVIQRAKKNTASVVLSQKDVPAHLDEIPLPEGHINNSFRPPTVSPTTPRHQRGPVHSPDFSPTTSRRASVMPSIENGSDGENITVAESGLLTPSKSQRSATPKISAFDTLQSKGKGKSQAQKGPGRKPKSTAPKKPTTGKVGRPAKPKATKQQQQQQKPLKPASASLKASFTSSKGGVADMESKTLAAETKLAPPPYPLPSKLSQVSSISYDTLHPLSPSDARNNLSPTNPRNSVSKAQGAKGVEAEESATRTMSLASVMN</sequence>
<keyword evidence="3" id="KW-0520">NAD</keyword>
<feature type="binding site" evidence="4">
    <location>
        <position position="299"/>
    </location>
    <ligand>
        <name>Zn(2+)</name>
        <dbReference type="ChEBI" id="CHEBI:29105"/>
    </ligand>
</feature>
<comment type="similarity">
    <text evidence="1">Belongs to the sirtuin family. Class I subfamily.</text>
</comment>
<feature type="compositionally biased region" description="Polar residues" evidence="5">
    <location>
        <begin position="638"/>
        <end position="647"/>
    </location>
</feature>
<evidence type="ECO:0000256" key="5">
    <source>
        <dbReference type="SAM" id="MobiDB-lite"/>
    </source>
</evidence>
<feature type="compositionally biased region" description="Polar residues" evidence="5">
    <location>
        <begin position="527"/>
        <end position="538"/>
    </location>
</feature>
<evidence type="ECO:0000256" key="1">
    <source>
        <dbReference type="ARBA" id="ARBA00006924"/>
    </source>
</evidence>
<name>A0AB34KQ46_9PEZI</name>
<dbReference type="InterPro" id="IPR029035">
    <property type="entry name" value="DHS-like_NAD/FAD-binding_dom"/>
</dbReference>
<dbReference type="RefSeq" id="XP_069230174.1">
    <property type="nucleotide sequence ID" value="XM_069372762.1"/>
</dbReference>